<dbReference type="RefSeq" id="WP_207162877.1">
    <property type="nucleotide sequence ID" value="NZ_CP071382.1"/>
</dbReference>
<feature type="transmembrane region" description="Helical" evidence="1">
    <location>
        <begin position="20"/>
        <end position="44"/>
    </location>
</feature>
<keyword evidence="3" id="KW-1185">Reference proteome</keyword>
<dbReference type="Pfam" id="PF13646">
    <property type="entry name" value="HEAT_2"/>
    <property type="match status" value="1"/>
</dbReference>
<dbReference type="PROSITE" id="PS50077">
    <property type="entry name" value="HEAT_REPEAT"/>
    <property type="match status" value="1"/>
</dbReference>
<keyword evidence="1" id="KW-0812">Transmembrane</keyword>
<dbReference type="Gene3D" id="1.25.10.10">
    <property type="entry name" value="Leucine-rich Repeat Variant"/>
    <property type="match status" value="2"/>
</dbReference>
<evidence type="ECO:0000256" key="1">
    <source>
        <dbReference type="SAM" id="Phobius"/>
    </source>
</evidence>
<name>A0ABX7Q0Y8_9BACT</name>
<evidence type="ECO:0000313" key="2">
    <source>
        <dbReference type="EMBL" id="QSV45071.1"/>
    </source>
</evidence>
<dbReference type="SUPFAM" id="SSF48371">
    <property type="entry name" value="ARM repeat"/>
    <property type="match status" value="1"/>
</dbReference>
<sequence>MIDPFYWIFGPLTTYRTILVATILLLAFMTIVLLVTLVVHKIYVELRETRSLRLRKKFNDIFPSFINGKDEHLPHPKQTIAIDALADVAIDQIARADRSTANRIRAELKQAGIVDNLLQRLSNSRSWVRRYRALERLGFLKLADLRPIYLELIVDESDVRIVAKALWAASYVIEEEDIPLITDFLGDSNFMSAKFNEYLFTNMIGEFRIKQGDDTTISIIERFLNQETIPVLLKRDIIESLGKMGFTQCVPLIFDAFHRYRDITEMRITTLRALGGLSTSSLCEVIIPALTDPDWRVRMVASRSANLCSDSSVPYLEDLMRDKNYHVRINAAKTLLTLGEQGKAALNRALTGTDRFARDISHFVLSGSR</sequence>
<proteinExistence type="predicted"/>
<keyword evidence="1" id="KW-1133">Transmembrane helix</keyword>
<keyword evidence="1" id="KW-0472">Membrane</keyword>
<reference evidence="2 3" key="1">
    <citation type="submission" date="2021-03" db="EMBL/GenBank/DDBJ databases">
        <title>Geobacter metallireducens gen. nov. sp. nov., a microorganism capable of coupling the complete oxidation of organic compounds to the reduction of iron and other metals.</title>
        <authorList>
            <person name="Li Y."/>
        </authorList>
    </citation>
    <scope>NUCLEOTIDE SEQUENCE [LARGE SCALE GENOMIC DNA]</scope>
    <source>
        <strain evidence="2 3">Jerry-YX</strain>
    </source>
</reference>
<gene>
    <name evidence="2" type="ORF">JZM60_13065</name>
</gene>
<dbReference type="InterPro" id="IPR016024">
    <property type="entry name" value="ARM-type_fold"/>
</dbReference>
<accession>A0ABX7Q0Y8</accession>
<protein>
    <submittedName>
        <fullName evidence="2">HEAT repeat domain-containing protein</fullName>
    </submittedName>
</protein>
<evidence type="ECO:0000313" key="3">
    <source>
        <dbReference type="Proteomes" id="UP000663651"/>
    </source>
</evidence>
<organism evidence="2 3">
    <name type="scientific">Geobacter benzoatilyticus</name>
    <dbReference type="NCBI Taxonomy" id="2815309"/>
    <lineage>
        <taxon>Bacteria</taxon>
        <taxon>Pseudomonadati</taxon>
        <taxon>Thermodesulfobacteriota</taxon>
        <taxon>Desulfuromonadia</taxon>
        <taxon>Geobacterales</taxon>
        <taxon>Geobacteraceae</taxon>
        <taxon>Geobacter</taxon>
    </lineage>
</organism>
<dbReference type="InterPro" id="IPR011989">
    <property type="entry name" value="ARM-like"/>
</dbReference>
<dbReference type="EMBL" id="CP071382">
    <property type="protein sequence ID" value="QSV45071.1"/>
    <property type="molecule type" value="Genomic_DNA"/>
</dbReference>
<dbReference type="Proteomes" id="UP000663651">
    <property type="component" value="Chromosome"/>
</dbReference>
<dbReference type="InterPro" id="IPR021133">
    <property type="entry name" value="HEAT_type_2"/>
</dbReference>